<dbReference type="Pfam" id="PF09976">
    <property type="entry name" value="TPR_21"/>
    <property type="match status" value="1"/>
</dbReference>
<evidence type="ECO:0000256" key="1">
    <source>
        <dbReference type="ARBA" id="ARBA00004401"/>
    </source>
</evidence>
<dbReference type="GO" id="GO:0005886">
    <property type="term" value="C:plasma membrane"/>
    <property type="evidence" value="ECO:0007669"/>
    <property type="project" value="UniProtKB-SubCell"/>
</dbReference>
<evidence type="ECO:0000256" key="4">
    <source>
        <dbReference type="ARBA" id="ARBA00022989"/>
    </source>
</evidence>
<accession>A0A3B0YJ16</accession>
<reference evidence="11" key="1">
    <citation type="submission" date="2018-06" db="EMBL/GenBank/DDBJ databases">
        <authorList>
            <person name="Zhirakovskaya E."/>
        </authorList>
    </citation>
    <scope>NUCLEOTIDE SEQUENCE</scope>
</reference>
<dbReference type="AlphaFoldDB" id="A0A3B0YJ16"/>
<evidence type="ECO:0000259" key="10">
    <source>
        <dbReference type="Pfam" id="PF09976"/>
    </source>
</evidence>
<name>A0A3B0YJ16_9ZZZZ</name>
<evidence type="ECO:0000256" key="7">
    <source>
        <dbReference type="ARBA" id="ARBA00024197"/>
    </source>
</evidence>
<dbReference type="Gene3D" id="1.25.40.10">
    <property type="entry name" value="Tetratricopeptide repeat domain"/>
    <property type="match status" value="1"/>
</dbReference>
<feature type="domain" description="Ancillary SecYEG translocon subunit/Cell division coordinator CpoB TPR" evidence="10">
    <location>
        <begin position="15"/>
        <end position="219"/>
    </location>
</feature>
<gene>
    <name evidence="11" type="ORF">MNBD_GAMMA12-3601</name>
</gene>
<comment type="similarity">
    <text evidence="7">Belongs to the YfgM family.</text>
</comment>
<evidence type="ECO:0000256" key="6">
    <source>
        <dbReference type="ARBA" id="ARBA00023186"/>
    </source>
</evidence>
<evidence type="ECO:0000256" key="2">
    <source>
        <dbReference type="ARBA" id="ARBA00022475"/>
    </source>
</evidence>
<dbReference type="InterPro" id="IPR026039">
    <property type="entry name" value="YfgM"/>
</dbReference>
<dbReference type="PIRSF" id="PIRSF006170">
    <property type="entry name" value="YfgM"/>
    <property type="match status" value="1"/>
</dbReference>
<dbReference type="InterPro" id="IPR011990">
    <property type="entry name" value="TPR-like_helical_dom_sf"/>
</dbReference>
<keyword evidence="6" id="KW-0143">Chaperone</keyword>
<keyword evidence="5 9" id="KW-0472">Membrane</keyword>
<keyword evidence="2" id="KW-1003">Cell membrane</keyword>
<keyword evidence="4 9" id="KW-1133">Transmembrane helix</keyword>
<dbReference type="PANTHER" id="PTHR38035:SF1">
    <property type="entry name" value="ANCILLARY SECYEG TRANSLOCON SUBUNIT"/>
    <property type="match status" value="1"/>
</dbReference>
<organism evidence="11">
    <name type="scientific">hydrothermal vent metagenome</name>
    <dbReference type="NCBI Taxonomy" id="652676"/>
    <lineage>
        <taxon>unclassified sequences</taxon>
        <taxon>metagenomes</taxon>
        <taxon>ecological metagenomes</taxon>
    </lineage>
</organism>
<keyword evidence="3 9" id="KW-0812">Transmembrane</keyword>
<evidence type="ECO:0000256" key="5">
    <source>
        <dbReference type="ARBA" id="ARBA00023136"/>
    </source>
</evidence>
<dbReference type="InterPro" id="IPR018704">
    <property type="entry name" value="SecYEG/CpoB_TPR"/>
</dbReference>
<evidence type="ECO:0000256" key="3">
    <source>
        <dbReference type="ARBA" id="ARBA00022692"/>
    </source>
</evidence>
<sequence>MDPLLTDEERLEQIKKWWKTHGMSLLAGLALGISVVWGWGYYKESNNATSTKASIEYYNLTRVLSFMERKTYLGAKTDKKIKARLEEVEVKFEEIIRNYGGTVYAIDSALVLARRAIAKNDLAEANKRLQWAIGQTNTSGYKHHIIRLRLARVQRDQKKYADALKTLSVKAPSQFSIMYSFVKGTVFERQKQCPKARSAYQISIKVMEAQDKKKQVQFKDLKQTIQRRLENVQNC</sequence>
<evidence type="ECO:0000313" key="11">
    <source>
        <dbReference type="EMBL" id="VAW80958.1"/>
    </source>
</evidence>
<evidence type="ECO:0000256" key="9">
    <source>
        <dbReference type="SAM" id="Phobius"/>
    </source>
</evidence>
<protein>
    <recommendedName>
        <fullName evidence="8">Ancillary SecYEG translocon subunit</fullName>
    </recommendedName>
</protein>
<comment type="subcellular location">
    <subcellularLocation>
        <location evidence="1">Cell membrane</location>
        <topology evidence="1">Single-pass type II membrane protein</topology>
    </subcellularLocation>
</comment>
<dbReference type="GO" id="GO:0044877">
    <property type="term" value="F:protein-containing complex binding"/>
    <property type="evidence" value="ECO:0007669"/>
    <property type="project" value="InterPro"/>
</dbReference>
<proteinExistence type="inferred from homology"/>
<evidence type="ECO:0000256" key="8">
    <source>
        <dbReference type="ARBA" id="ARBA00024235"/>
    </source>
</evidence>
<dbReference type="EMBL" id="UOFL01000207">
    <property type="protein sequence ID" value="VAW80958.1"/>
    <property type="molecule type" value="Genomic_DNA"/>
</dbReference>
<dbReference type="PANTHER" id="PTHR38035">
    <property type="entry name" value="UPF0070 PROTEIN YFGM"/>
    <property type="match status" value="1"/>
</dbReference>
<feature type="transmembrane region" description="Helical" evidence="9">
    <location>
        <begin position="21"/>
        <end position="42"/>
    </location>
</feature>